<keyword evidence="1" id="KW-0472">Membrane</keyword>
<name>A0A2T6BAD7_9RHOB</name>
<keyword evidence="1" id="KW-1133">Transmembrane helix</keyword>
<organism evidence="2 3">
    <name type="scientific">Allosediminivita pacifica</name>
    <dbReference type="NCBI Taxonomy" id="1267769"/>
    <lineage>
        <taxon>Bacteria</taxon>
        <taxon>Pseudomonadati</taxon>
        <taxon>Pseudomonadota</taxon>
        <taxon>Alphaproteobacteria</taxon>
        <taxon>Rhodobacterales</taxon>
        <taxon>Paracoccaceae</taxon>
        <taxon>Allosediminivita</taxon>
    </lineage>
</organism>
<accession>A0A2T6BAD7</accession>
<proteinExistence type="predicted"/>
<protein>
    <submittedName>
        <fullName evidence="2">Uncharacterized protein DUF1353</fullName>
    </submittedName>
</protein>
<evidence type="ECO:0000313" key="2">
    <source>
        <dbReference type="EMBL" id="PTX53034.1"/>
    </source>
</evidence>
<keyword evidence="1" id="KW-0812">Transmembrane</keyword>
<feature type="transmembrane region" description="Helical" evidence="1">
    <location>
        <begin position="20"/>
        <end position="43"/>
    </location>
</feature>
<dbReference type="AlphaFoldDB" id="A0A2T6BAD7"/>
<dbReference type="Proteomes" id="UP000244069">
    <property type="component" value="Unassembled WGS sequence"/>
</dbReference>
<comment type="caution">
    <text evidence="2">The sequence shown here is derived from an EMBL/GenBank/DDBJ whole genome shotgun (WGS) entry which is preliminary data.</text>
</comment>
<evidence type="ECO:0000313" key="3">
    <source>
        <dbReference type="Proteomes" id="UP000244069"/>
    </source>
</evidence>
<reference evidence="2 3" key="1">
    <citation type="submission" date="2018-04" db="EMBL/GenBank/DDBJ databases">
        <title>Genomic Encyclopedia of Archaeal and Bacterial Type Strains, Phase II (KMG-II): from individual species to whole genera.</title>
        <authorList>
            <person name="Goeker M."/>
        </authorList>
    </citation>
    <scope>NUCLEOTIDE SEQUENCE [LARGE SCALE GENOMIC DNA]</scope>
    <source>
        <strain evidence="2 3">DSM 29329</strain>
    </source>
</reference>
<dbReference type="Pfam" id="PF07087">
    <property type="entry name" value="DUF1353"/>
    <property type="match status" value="1"/>
</dbReference>
<sequence length="248" mass="27114">MLPAVKGFRPMHSGGASLKLVSGRAIGVMISALLAAAATLAGIEQLRQQSEGRVTCPQGAGSEVCRFEGTPLRVSGTPVYIGNRQGAFLPTLEEISFVDGSGRRWIVPPDTLTDGASIPPLFAPLVGDRQRREYLLAAALHDAYCGIGNEALPTYQSRPWEEVHRMFYDALLTAGTPPRIAKVMFAAVYLGGPRWNDPARALDMMSDDDLMKEMKQGMDWIERADPGPEEIMDWMKDREAKMRAAHGE</sequence>
<dbReference type="EMBL" id="QBKN01000001">
    <property type="protein sequence ID" value="PTX53034.1"/>
    <property type="molecule type" value="Genomic_DNA"/>
</dbReference>
<evidence type="ECO:0000256" key="1">
    <source>
        <dbReference type="SAM" id="Phobius"/>
    </source>
</evidence>
<dbReference type="InterPro" id="IPR010767">
    <property type="entry name" value="Phage_CGC-2007_Cje0229"/>
</dbReference>
<keyword evidence="3" id="KW-1185">Reference proteome</keyword>
<gene>
    <name evidence="2" type="ORF">C8N44_101325</name>
</gene>